<dbReference type="EMBL" id="WHOA01000062">
    <property type="protein sequence ID" value="NOU71314.1"/>
    <property type="molecule type" value="Genomic_DNA"/>
</dbReference>
<gene>
    <name evidence="1" type="ORF">GC098_07755</name>
</gene>
<keyword evidence="2" id="KW-1185">Reference proteome</keyword>
<evidence type="ECO:0000313" key="1">
    <source>
        <dbReference type="EMBL" id="NOU71314.1"/>
    </source>
</evidence>
<protein>
    <submittedName>
        <fullName evidence="1">Uncharacterized protein</fullName>
    </submittedName>
</protein>
<proteinExistence type="predicted"/>
<dbReference type="RefSeq" id="WP_171642596.1">
    <property type="nucleotide sequence ID" value="NZ_WHOA01000062.1"/>
</dbReference>
<organism evidence="1 2">
    <name type="scientific">Paenibacillus phytorum</name>
    <dbReference type="NCBI Taxonomy" id="2654977"/>
    <lineage>
        <taxon>Bacteria</taxon>
        <taxon>Bacillati</taxon>
        <taxon>Bacillota</taxon>
        <taxon>Bacilli</taxon>
        <taxon>Bacillales</taxon>
        <taxon>Paenibacillaceae</taxon>
        <taxon>Paenibacillus</taxon>
    </lineage>
</organism>
<evidence type="ECO:0000313" key="2">
    <source>
        <dbReference type="Proteomes" id="UP000616779"/>
    </source>
</evidence>
<name>A0ABX1XU46_9BACL</name>
<sequence>MYISLNLWLKNQFYFQISFNEVKQTIGEPEFSISIFAFNKVRGRIQNGKEDVIPYYLDGYIEAVEKGKETGYCATKLMAER</sequence>
<dbReference type="Proteomes" id="UP000616779">
    <property type="component" value="Unassembled WGS sequence"/>
</dbReference>
<reference evidence="1 2" key="1">
    <citation type="submission" date="2019-10" db="EMBL/GenBank/DDBJ databases">
        <title>Description of Paenibacillus terrestris sp. nov.</title>
        <authorList>
            <person name="Carlier A."/>
            <person name="Qi S."/>
        </authorList>
    </citation>
    <scope>NUCLEOTIDE SEQUENCE [LARGE SCALE GENOMIC DNA]</scope>
    <source>
        <strain evidence="1 2">LMG 31458</strain>
    </source>
</reference>
<accession>A0ABX1XU46</accession>
<comment type="caution">
    <text evidence="1">The sequence shown here is derived from an EMBL/GenBank/DDBJ whole genome shotgun (WGS) entry which is preliminary data.</text>
</comment>